<sequence>MGRVESASCGCTLPLTPVSPCLDTLFLSVKPALIFLISDYCIFQSILLNRSPVLERAVDHLIWSALNQNHSHYSRIVRQLLKILHALQKTLKGSRSVSKISLS</sequence>
<gene>
    <name evidence="1" type="ORF">L6452_12371</name>
</gene>
<organism evidence="1 2">
    <name type="scientific">Arctium lappa</name>
    <name type="common">Greater burdock</name>
    <name type="synonym">Lappa major</name>
    <dbReference type="NCBI Taxonomy" id="4217"/>
    <lineage>
        <taxon>Eukaryota</taxon>
        <taxon>Viridiplantae</taxon>
        <taxon>Streptophyta</taxon>
        <taxon>Embryophyta</taxon>
        <taxon>Tracheophyta</taxon>
        <taxon>Spermatophyta</taxon>
        <taxon>Magnoliopsida</taxon>
        <taxon>eudicotyledons</taxon>
        <taxon>Gunneridae</taxon>
        <taxon>Pentapetalae</taxon>
        <taxon>asterids</taxon>
        <taxon>campanulids</taxon>
        <taxon>Asterales</taxon>
        <taxon>Asteraceae</taxon>
        <taxon>Carduoideae</taxon>
        <taxon>Cardueae</taxon>
        <taxon>Arctiinae</taxon>
        <taxon>Arctium</taxon>
    </lineage>
</organism>
<evidence type="ECO:0000313" key="2">
    <source>
        <dbReference type="Proteomes" id="UP001055879"/>
    </source>
</evidence>
<proteinExistence type="predicted"/>
<reference evidence="1 2" key="2">
    <citation type="journal article" date="2022" name="Mol. Ecol. Resour.">
        <title>The genomes of chicory, endive, great burdock and yacon provide insights into Asteraceae paleo-polyploidization history and plant inulin production.</title>
        <authorList>
            <person name="Fan W."/>
            <person name="Wang S."/>
            <person name="Wang H."/>
            <person name="Wang A."/>
            <person name="Jiang F."/>
            <person name="Liu H."/>
            <person name="Zhao H."/>
            <person name="Xu D."/>
            <person name="Zhang Y."/>
        </authorList>
    </citation>
    <scope>NUCLEOTIDE SEQUENCE [LARGE SCALE GENOMIC DNA]</scope>
    <source>
        <strain evidence="2">cv. Niubang</strain>
    </source>
</reference>
<comment type="caution">
    <text evidence="1">The sequence shown here is derived from an EMBL/GenBank/DDBJ whole genome shotgun (WGS) entry which is preliminary data.</text>
</comment>
<evidence type="ECO:0000313" key="1">
    <source>
        <dbReference type="EMBL" id="KAI3748930.1"/>
    </source>
</evidence>
<dbReference type="EMBL" id="CM042049">
    <property type="protein sequence ID" value="KAI3748930.1"/>
    <property type="molecule type" value="Genomic_DNA"/>
</dbReference>
<keyword evidence="2" id="KW-1185">Reference proteome</keyword>
<reference evidence="2" key="1">
    <citation type="journal article" date="2022" name="Mol. Ecol. Resour.">
        <title>The genomes of chicory, endive, great burdock and yacon provide insights into Asteraceae palaeo-polyploidization history and plant inulin production.</title>
        <authorList>
            <person name="Fan W."/>
            <person name="Wang S."/>
            <person name="Wang H."/>
            <person name="Wang A."/>
            <person name="Jiang F."/>
            <person name="Liu H."/>
            <person name="Zhao H."/>
            <person name="Xu D."/>
            <person name="Zhang Y."/>
        </authorList>
    </citation>
    <scope>NUCLEOTIDE SEQUENCE [LARGE SCALE GENOMIC DNA]</scope>
    <source>
        <strain evidence="2">cv. Niubang</strain>
    </source>
</reference>
<name>A0ACB9DR90_ARCLA</name>
<protein>
    <submittedName>
        <fullName evidence="1">Uncharacterized protein</fullName>
    </submittedName>
</protein>
<dbReference type="Proteomes" id="UP001055879">
    <property type="component" value="Linkage Group LG03"/>
</dbReference>
<accession>A0ACB9DR90</accession>